<dbReference type="SUPFAM" id="SSF102712">
    <property type="entry name" value="JAB1/MPN domain"/>
    <property type="match status" value="1"/>
</dbReference>
<dbReference type="InterPro" id="IPR037518">
    <property type="entry name" value="MPN"/>
</dbReference>
<dbReference type="InterPro" id="IPR025657">
    <property type="entry name" value="RadC_JAB"/>
</dbReference>
<dbReference type="PROSITE" id="PS50249">
    <property type="entry name" value="MPN"/>
    <property type="match status" value="1"/>
</dbReference>
<gene>
    <name evidence="9" type="primary">radC</name>
    <name evidence="9" type="ORF">Q5Y73_19005</name>
</gene>
<dbReference type="PANTHER" id="PTHR30471">
    <property type="entry name" value="DNA REPAIR PROTEIN RADC"/>
    <property type="match status" value="1"/>
</dbReference>
<dbReference type="NCBIfam" id="NF000642">
    <property type="entry name" value="PRK00024.1"/>
    <property type="match status" value="1"/>
</dbReference>
<dbReference type="CDD" id="cd08071">
    <property type="entry name" value="MPN_DUF2466"/>
    <property type="match status" value="1"/>
</dbReference>
<dbReference type="PANTHER" id="PTHR30471:SF3">
    <property type="entry name" value="UPF0758 PROTEIN YEES-RELATED"/>
    <property type="match status" value="1"/>
</dbReference>
<organism evidence="9 10">
    <name type="scientific">Chengkuizengella axinellae</name>
    <dbReference type="NCBI Taxonomy" id="3064388"/>
    <lineage>
        <taxon>Bacteria</taxon>
        <taxon>Bacillati</taxon>
        <taxon>Bacillota</taxon>
        <taxon>Bacilli</taxon>
        <taxon>Bacillales</taxon>
        <taxon>Paenibacillaceae</taxon>
        <taxon>Chengkuizengella</taxon>
    </lineage>
</organism>
<comment type="similarity">
    <text evidence="1 7">Belongs to the UPF0758 family.</text>
</comment>
<reference evidence="9 10" key="1">
    <citation type="submission" date="2023-08" db="EMBL/GenBank/DDBJ databases">
        <authorList>
            <person name="Park J.-S."/>
        </authorList>
    </citation>
    <scope>NUCLEOTIDE SEQUENCE [LARGE SCALE GENOMIC DNA]</scope>
    <source>
        <strain evidence="9 10">2205SS18-9</strain>
    </source>
</reference>
<evidence type="ECO:0000259" key="8">
    <source>
        <dbReference type="PROSITE" id="PS50249"/>
    </source>
</evidence>
<keyword evidence="2" id="KW-0645">Protease</keyword>
<protein>
    <submittedName>
        <fullName evidence="9">DNA repair protein RadC</fullName>
    </submittedName>
</protein>
<dbReference type="InterPro" id="IPR001405">
    <property type="entry name" value="UPF0758"/>
</dbReference>
<name>A0ABT9J3J8_9BACL</name>
<dbReference type="Gene3D" id="3.40.140.10">
    <property type="entry name" value="Cytidine Deaminase, domain 2"/>
    <property type="match status" value="1"/>
</dbReference>
<keyword evidence="4" id="KW-0378">Hydrolase</keyword>
<evidence type="ECO:0000256" key="3">
    <source>
        <dbReference type="ARBA" id="ARBA00022723"/>
    </source>
</evidence>
<evidence type="ECO:0000256" key="5">
    <source>
        <dbReference type="ARBA" id="ARBA00022833"/>
    </source>
</evidence>
<dbReference type="InterPro" id="IPR020891">
    <property type="entry name" value="UPF0758_CS"/>
</dbReference>
<keyword evidence="10" id="KW-1185">Reference proteome</keyword>
<keyword evidence="5" id="KW-0862">Zinc</keyword>
<sequence length="232" mass="26208">MERAEQLILFQKYHTKDTQIDMNRLTDDLLYFGNENADVLDLFAGILGPKTTPQLCSSLSLIGLRELYHMQFEELVKIPGINDAMAIQLFAVFGIIKKLQNMKTEKEKVKINNPEDASRVLMEELRYLKKEFFGLLLLDSKNMVIAKKRVSIGCLNSAIVHPREVFIEAIKRSAASIVCFHNHPSGDPTPSPEDVQLTNRLKDAGKVIGIEILDHIIIGDGVFCSLKERNLI</sequence>
<evidence type="ECO:0000256" key="2">
    <source>
        <dbReference type="ARBA" id="ARBA00022670"/>
    </source>
</evidence>
<evidence type="ECO:0000313" key="10">
    <source>
        <dbReference type="Proteomes" id="UP001231941"/>
    </source>
</evidence>
<dbReference type="NCBIfam" id="TIGR00608">
    <property type="entry name" value="radc"/>
    <property type="match status" value="1"/>
</dbReference>
<evidence type="ECO:0000256" key="4">
    <source>
        <dbReference type="ARBA" id="ARBA00022801"/>
    </source>
</evidence>
<dbReference type="EMBL" id="JAVAMP010000012">
    <property type="protein sequence ID" value="MDP5276189.1"/>
    <property type="molecule type" value="Genomic_DNA"/>
</dbReference>
<dbReference type="Proteomes" id="UP001231941">
    <property type="component" value="Unassembled WGS sequence"/>
</dbReference>
<comment type="caution">
    <text evidence="9">The sequence shown here is derived from an EMBL/GenBank/DDBJ whole genome shotgun (WGS) entry which is preliminary data.</text>
</comment>
<accession>A0ABT9J3J8</accession>
<evidence type="ECO:0000313" key="9">
    <source>
        <dbReference type="EMBL" id="MDP5276189.1"/>
    </source>
</evidence>
<proteinExistence type="inferred from homology"/>
<evidence type="ECO:0000256" key="6">
    <source>
        <dbReference type="ARBA" id="ARBA00023049"/>
    </source>
</evidence>
<evidence type="ECO:0000256" key="7">
    <source>
        <dbReference type="RuleBase" id="RU003797"/>
    </source>
</evidence>
<keyword evidence="6" id="KW-0482">Metalloprotease</keyword>
<dbReference type="RefSeq" id="WP_305993500.1">
    <property type="nucleotide sequence ID" value="NZ_JAVAMP010000012.1"/>
</dbReference>
<feature type="domain" description="MPN" evidence="8">
    <location>
        <begin position="110"/>
        <end position="232"/>
    </location>
</feature>
<keyword evidence="3" id="KW-0479">Metal-binding</keyword>
<evidence type="ECO:0000256" key="1">
    <source>
        <dbReference type="ARBA" id="ARBA00010243"/>
    </source>
</evidence>
<dbReference type="PROSITE" id="PS01302">
    <property type="entry name" value="UPF0758"/>
    <property type="match status" value="1"/>
</dbReference>
<dbReference type="Pfam" id="PF04002">
    <property type="entry name" value="RadC"/>
    <property type="match status" value="1"/>
</dbReference>